<dbReference type="Proteomes" id="UP001642464">
    <property type="component" value="Unassembled WGS sequence"/>
</dbReference>
<name>A0ABP0IPA4_9DINO</name>
<sequence>MALTVPVPGPSGRRGVKVGRQFSSPSLNVILKTLNPLQIPEIIGAAGTSASEDSSSVGDPEKELRTELEPHLLRAVPLHVALGRCGTHWYSAERGGMGEIDPKLYQLSRPTCTLDSFLSHDWHTSGLLKVLSLLIIFNSRPTFVATFLVSVAVGLMTVHLKWDMGFFLTMPGNLVYLLMLGFWPHLRRLVLGPVMVFMDKLCIAQHDEELKEAGILGLAAFLKNSKRLTILWSPLYFKRLWCSFEVATFLNHGEGKRIEIMPVKMSLLLMLLAVHLKIQNTLLTLELGEQLFSDESHTFQRMAVLAMEGVLMLPMILYVGIGLMKEVDALPDQLQTFDVRKTECFCCSNNHQHPATDVELSCDRRVVYKTLQEWYGLVEPSSSHLEMLSPGSLASSKGSPTSRSGSTGFQRRAFLDAFNHSVRVDLASRVMRSIGGGWYMKYAMTLSYGLMLPYISLWIVEIAAGPEQKDLSHEELSRWVVRRCVYLASQPVLAVLTLWLYLAMCKTGVILTDGCSQLVVALILLVPLLLVEFLFKMPMEFFMHITDETSLIPLIPFCFSSTLAVILWRMTFWSVAPELLQRERSKTLSRMSSLFRTESAPDSVETAHDGERTSDHEVDEVDAVHVAVRRSLSSDSRASDSTVEL</sequence>
<keyword evidence="2" id="KW-1133">Transmembrane helix</keyword>
<feature type="transmembrane region" description="Helical" evidence="2">
    <location>
        <begin position="480"/>
        <end position="502"/>
    </location>
</feature>
<reference evidence="3 4" key="1">
    <citation type="submission" date="2024-02" db="EMBL/GenBank/DDBJ databases">
        <authorList>
            <person name="Chen Y."/>
            <person name="Shah S."/>
            <person name="Dougan E. K."/>
            <person name="Thang M."/>
            <person name="Chan C."/>
        </authorList>
    </citation>
    <scope>NUCLEOTIDE SEQUENCE [LARGE SCALE GENOMIC DNA]</scope>
</reference>
<evidence type="ECO:0000313" key="3">
    <source>
        <dbReference type="EMBL" id="CAK9003164.1"/>
    </source>
</evidence>
<feature type="region of interest" description="Disordered" evidence="1">
    <location>
        <begin position="384"/>
        <end position="407"/>
    </location>
</feature>
<keyword evidence="4" id="KW-1185">Reference proteome</keyword>
<evidence type="ECO:0000313" key="4">
    <source>
        <dbReference type="Proteomes" id="UP001642464"/>
    </source>
</evidence>
<dbReference type="EMBL" id="CAXAMM010004313">
    <property type="protein sequence ID" value="CAK9003164.1"/>
    <property type="molecule type" value="Genomic_DNA"/>
</dbReference>
<feature type="transmembrane region" description="Helical" evidence="2">
    <location>
        <begin position="554"/>
        <end position="576"/>
    </location>
</feature>
<dbReference type="InterPro" id="IPR035897">
    <property type="entry name" value="Toll_tir_struct_dom_sf"/>
</dbReference>
<feature type="transmembrane region" description="Helical" evidence="2">
    <location>
        <begin position="142"/>
        <end position="160"/>
    </location>
</feature>
<evidence type="ECO:0000256" key="2">
    <source>
        <dbReference type="SAM" id="Phobius"/>
    </source>
</evidence>
<comment type="caution">
    <text evidence="3">The sequence shown here is derived from an EMBL/GenBank/DDBJ whole genome shotgun (WGS) entry which is preliminary data.</text>
</comment>
<organism evidence="3 4">
    <name type="scientific">Durusdinium trenchii</name>
    <dbReference type="NCBI Taxonomy" id="1381693"/>
    <lineage>
        <taxon>Eukaryota</taxon>
        <taxon>Sar</taxon>
        <taxon>Alveolata</taxon>
        <taxon>Dinophyceae</taxon>
        <taxon>Suessiales</taxon>
        <taxon>Symbiodiniaceae</taxon>
        <taxon>Durusdinium</taxon>
    </lineage>
</organism>
<feature type="transmembrane region" description="Helical" evidence="2">
    <location>
        <begin position="514"/>
        <end position="534"/>
    </location>
</feature>
<feature type="compositionally biased region" description="Basic and acidic residues" evidence="1">
    <location>
        <begin position="605"/>
        <end position="616"/>
    </location>
</feature>
<feature type="compositionally biased region" description="Low complexity" evidence="1">
    <location>
        <begin position="395"/>
        <end position="407"/>
    </location>
</feature>
<feature type="transmembrane region" description="Helical" evidence="2">
    <location>
        <begin position="166"/>
        <end position="186"/>
    </location>
</feature>
<evidence type="ECO:0000256" key="1">
    <source>
        <dbReference type="SAM" id="MobiDB-lite"/>
    </source>
</evidence>
<keyword evidence="2" id="KW-0472">Membrane</keyword>
<accession>A0ABP0IPA4</accession>
<protein>
    <submittedName>
        <fullName evidence="3">Uncharacterized protein</fullName>
    </submittedName>
</protein>
<proteinExistence type="predicted"/>
<gene>
    <name evidence="3" type="ORF">SCF082_LOCUS7619</name>
</gene>
<dbReference type="Gene3D" id="3.40.50.10140">
    <property type="entry name" value="Toll/interleukin-1 receptor homology (TIR) domain"/>
    <property type="match status" value="1"/>
</dbReference>
<feature type="region of interest" description="Disordered" evidence="1">
    <location>
        <begin position="599"/>
        <end position="620"/>
    </location>
</feature>
<feature type="transmembrane region" description="Helical" evidence="2">
    <location>
        <begin position="303"/>
        <end position="324"/>
    </location>
</feature>
<keyword evidence="2" id="KW-0812">Transmembrane</keyword>
<feature type="transmembrane region" description="Helical" evidence="2">
    <location>
        <begin position="439"/>
        <end position="460"/>
    </location>
</feature>